<dbReference type="UniPathway" id="UPA00138"/>
<evidence type="ECO:0000256" key="3">
    <source>
        <dbReference type="RuleBase" id="RU363013"/>
    </source>
</evidence>
<comment type="similarity">
    <text evidence="1 3">Belongs to the triosephosphate isomerase family.</text>
</comment>
<evidence type="ECO:0000256" key="2">
    <source>
        <dbReference type="ARBA" id="ARBA00023235"/>
    </source>
</evidence>
<dbReference type="PANTHER" id="PTHR21139:SF42">
    <property type="entry name" value="TRIOSEPHOSPHATE ISOMERASE"/>
    <property type="match status" value="1"/>
</dbReference>
<evidence type="ECO:0000313" key="5">
    <source>
        <dbReference type="Proteomes" id="UP000178690"/>
    </source>
</evidence>
<evidence type="ECO:0000256" key="1">
    <source>
        <dbReference type="ARBA" id="ARBA00007422"/>
    </source>
</evidence>
<dbReference type="GO" id="GO:0019563">
    <property type="term" value="P:glycerol catabolic process"/>
    <property type="evidence" value="ECO:0007669"/>
    <property type="project" value="TreeGrafter"/>
</dbReference>
<dbReference type="GO" id="GO:0006096">
    <property type="term" value="P:glycolytic process"/>
    <property type="evidence" value="ECO:0007669"/>
    <property type="project" value="UniProtKB-UniPathway"/>
</dbReference>
<comment type="catalytic activity">
    <reaction evidence="3">
        <text>D-glyceraldehyde 3-phosphate = dihydroxyacetone phosphate</text>
        <dbReference type="Rhea" id="RHEA:18585"/>
        <dbReference type="ChEBI" id="CHEBI:57642"/>
        <dbReference type="ChEBI" id="CHEBI:59776"/>
        <dbReference type="EC" id="5.3.1.1"/>
    </reaction>
</comment>
<reference evidence="4 5" key="1">
    <citation type="journal article" date="2016" name="Nat. Commun.">
        <title>Thousands of microbial genomes shed light on interconnected biogeochemical processes in an aquifer system.</title>
        <authorList>
            <person name="Anantharaman K."/>
            <person name="Brown C.T."/>
            <person name="Hug L.A."/>
            <person name="Sharon I."/>
            <person name="Castelle C.J."/>
            <person name="Probst A.J."/>
            <person name="Thomas B.C."/>
            <person name="Singh A."/>
            <person name="Wilkins M.J."/>
            <person name="Karaoz U."/>
            <person name="Brodie E.L."/>
            <person name="Williams K.H."/>
            <person name="Hubbard S.S."/>
            <person name="Banfield J.F."/>
        </authorList>
    </citation>
    <scope>NUCLEOTIDE SEQUENCE [LARGE SCALE GENOMIC DNA]</scope>
    <source>
        <strain evidence="5">RIFCSPHIGHO2_01_FULL_58_15</strain>
    </source>
</reference>
<dbReference type="PROSITE" id="PS51440">
    <property type="entry name" value="TIM_2"/>
    <property type="match status" value="1"/>
</dbReference>
<organism evidence="4 5">
    <name type="scientific">Terrybacteria sp. (strain RIFCSPHIGHO2_01_FULL_58_15)</name>
    <dbReference type="NCBI Taxonomy" id="1802363"/>
    <lineage>
        <taxon>Bacteria</taxon>
        <taxon>Candidatus Terryibacteriota</taxon>
    </lineage>
</organism>
<dbReference type="GO" id="GO:0005829">
    <property type="term" value="C:cytosol"/>
    <property type="evidence" value="ECO:0007669"/>
    <property type="project" value="TreeGrafter"/>
</dbReference>
<keyword evidence="2 3" id="KW-0413">Isomerase</keyword>
<dbReference type="Pfam" id="PF00121">
    <property type="entry name" value="TIM"/>
    <property type="match status" value="1"/>
</dbReference>
<keyword evidence="3" id="KW-0324">Glycolysis</keyword>
<sequence>MGPPERSEAERLTAALTQELRRGSERVTVVLCPPFPWLPLVGAESRMTSRWRLGAQDAFWEERGAFTGEVSLPMLRSLAVQYVIVGHSERRALGDTNEIVGRKLRAVLSSGMTAVLCVGELHREGDWHVAFREQVAEALGVIEAADAGKLIVTYEPVWAIGGSIPDTPDDVLSAVLFIRKLLRERFGERAASSVPILYGGSIEGGTVAPFANQEGIDGVLVGHASLNAGDFADIVRAIGDA</sequence>
<dbReference type="AlphaFoldDB" id="A0A1G2PNX6"/>
<dbReference type="UniPathway" id="UPA00109">
    <property type="reaction ID" value="UER00189"/>
</dbReference>
<comment type="subunit">
    <text evidence="3">Homodimer.</text>
</comment>
<keyword evidence="3" id="KW-0963">Cytoplasm</keyword>
<dbReference type="PANTHER" id="PTHR21139">
    <property type="entry name" value="TRIOSEPHOSPHATE ISOMERASE"/>
    <property type="match status" value="1"/>
</dbReference>
<name>A0A1G2PNX6_TERXR</name>
<protein>
    <recommendedName>
        <fullName evidence="3">Triosephosphate isomerase</fullName>
        <ecNumber evidence="3">5.3.1.1</ecNumber>
    </recommendedName>
</protein>
<dbReference type="SUPFAM" id="SSF51351">
    <property type="entry name" value="Triosephosphate isomerase (TIM)"/>
    <property type="match status" value="1"/>
</dbReference>
<comment type="subcellular location">
    <subcellularLocation>
        <location evidence="3">Cytoplasm</location>
    </subcellularLocation>
</comment>
<keyword evidence="3" id="KW-0312">Gluconeogenesis</keyword>
<dbReference type="GO" id="GO:0004807">
    <property type="term" value="F:triose-phosphate isomerase activity"/>
    <property type="evidence" value="ECO:0007669"/>
    <property type="project" value="UniProtKB-EC"/>
</dbReference>
<dbReference type="InterPro" id="IPR035990">
    <property type="entry name" value="TIM_sf"/>
</dbReference>
<gene>
    <name evidence="4" type="ORF">A2682_00325</name>
</gene>
<dbReference type="GO" id="GO:0046166">
    <property type="term" value="P:glyceraldehyde-3-phosphate biosynthetic process"/>
    <property type="evidence" value="ECO:0007669"/>
    <property type="project" value="TreeGrafter"/>
</dbReference>
<dbReference type="EC" id="5.3.1.1" evidence="3"/>
<dbReference type="InterPro" id="IPR000652">
    <property type="entry name" value="Triosephosphate_isomerase"/>
</dbReference>
<proteinExistence type="inferred from homology"/>
<comment type="pathway">
    <text evidence="3">Carbohydrate degradation; glycolysis; D-glyceraldehyde 3-phosphate from glycerone phosphate: step 1/1.</text>
</comment>
<comment type="pathway">
    <text evidence="3">Carbohydrate biosynthesis; gluconeogenesis.</text>
</comment>
<accession>A0A1G2PNX6</accession>
<dbReference type="Gene3D" id="3.20.20.70">
    <property type="entry name" value="Aldolase class I"/>
    <property type="match status" value="1"/>
</dbReference>
<dbReference type="Proteomes" id="UP000178690">
    <property type="component" value="Unassembled WGS sequence"/>
</dbReference>
<dbReference type="GO" id="GO:0006094">
    <property type="term" value="P:gluconeogenesis"/>
    <property type="evidence" value="ECO:0007669"/>
    <property type="project" value="UniProtKB-UniPathway"/>
</dbReference>
<dbReference type="EMBL" id="MHST01000009">
    <property type="protein sequence ID" value="OHA49459.1"/>
    <property type="molecule type" value="Genomic_DNA"/>
</dbReference>
<dbReference type="STRING" id="1802363.A2682_00325"/>
<evidence type="ECO:0000313" key="4">
    <source>
        <dbReference type="EMBL" id="OHA49459.1"/>
    </source>
</evidence>
<dbReference type="InterPro" id="IPR013785">
    <property type="entry name" value="Aldolase_TIM"/>
</dbReference>
<comment type="caution">
    <text evidence="4">The sequence shown here is derived from an EMBL/GenBank/DDBJ whole genome shotgun (WGS) entry which is preliminary data.</text>
</comment>
<dbReference type="CDD" id="cd00311">
    <property type="entry name" value="TIM"/>
    <property type="match status" value="1"/>
</dbReference>